<feature type="chain" id="PRO_5026955966" evidence="1">
    <location>
        <begin position="20"/>
        <end position="374"/>
    </location>
</feature>
<accession>A0A6L3ZD66</accession>
<comment type="caution">
    <text evidence="2">The sequence shown here is derived from an EMBL/GenBank/DDBJ whole genome shotgun (WGS) entry which is preliminary data.</text>
</comment>
<evidence type="ECO:0000313" key="2">
    <source>
        <dbReference type="EMBL" id="KAB2815173.1"/>
    </source>
</evidence>
<feature type="signal peptide" evidence="1">
    <location>
        <begin position="1"/>
        <end position="19"/>
    </location>
</feature>
<evidence type="ECO:0000313" key="3">
    <source>
        <dbReference type="Proteomes" id="UP000484164"/>
    </source>
</evidence>
<sequence length="374" mass="40677">MRSFGLVVLFLFCSVSIFAQVEEDFDHNNVSTSESDCWEFDNATVSKPNSSVALNNGGNRPLGDATISGLLGESSITSPYIQFNGNSTIEFQHKLLNQTGGYINLTVTIIDPSDATAVTVLNHTYRFWYLNVGGNPTNTINESIPINYTGYGKVQFRWTWLDAYTNGYVDNISIDGTNAADGSQESGGYCPAYMEVFDTLCSATSNVNYSALYNDLSHSYNWTFTGASAGTIDKSISSNDGEIELDVDSISGDFILKAVESSSGHQTYYYIHINPLPTVDYDIDSICLEEPYDIELTLTGTAPWVVQYEYTGSGGTQSVNIPSSPYTLSMPGTADAFELIQVTDGEGCINSADFLPEVTVPYFPKPGPTGAIFH</sequence>
<name>A0A6L3ZD66_9FLAO</name>
<dbReference type="EMBL" id="WBVQ01000003">
    <property type="protein sequence ID" value="KAB2815173.1"/>
    <property type="molecule type" value="Genomic_DNA"/>
</dbReference>
<protein>
    <submittedName>
        <fullName evidence="2">Uncharacterized protein</fullName>
    </submittedName>
</protein>
<organism evidence="2 3">
    <name type="scientific">Phaeocystidibacter marisrubri</name>
    <dbReference type="NCBI Taxonomy" id="1577780"/>
    <lineage>
        <taxon>Bacteria</taxon>
        <taxon>Pseudomonadati</taxon>
        <taxon>Bacteroidota</taxon>
        <taxon>Flavobacteriia</taxon>
        <taxon>Flavobacteriales</taxon>
        <taxon>Phaeocystidibacteraceae</taxon>
        <taxon>Phaeocystidibacter</taxon>
    </lineage>
</organism>
<dbReference type="Proteomes" id="UP000484164">
    <property type="component" value="Unassembled WGS sequence"/>
</dbReference>
<keyword evidence="1" id="KW-0732">Signal</keyword>
<dbReference type="OrthoDB" id="9805017at2"/>
<dbReference type="AlphaFoldDB" id="A0A6L3ZD66"/>
<gene>
    <name evidence="2" type="ORF">F8C82_13835</name>
</gene>
<proteinExistence type="predicted"/>
<evidence type="ECO:0000256" key="1">
    <source>
        <dbReference type="SAM" id="SignalP"/>
    </source>
</evidence>
<dbReference type="RefSeq" id="WP_151694209.1">
    <property type="nucleotide sequence ID" value="NZ_BMGX01000001.1"/>
</dbReference>
<reference evidence="2 3" key="1">
    <citation type="submission" date="2019-10" db="EMBL/GenBank/DDBJ databases">
        <title>Genome sequence of Phaeocystidibacter marisrubri JCM30614 (type strain).</title>
        <authorList>
            <person name="Bowman J.P."/>
        </authorList>
    </citation>
    <scope>NUCLEOTIDE SEQUENCE [LARGE SCALE GENOMIC DNA]</scope>
    <source>
        <strain evidence="2 3">JCM 30614</strain>
    </source>
</reference>
<keyword evidence="3" id="KW-1185">Reference proteome</keyword>